<dbReference type="Gene3D" id="2.60.120.1440">
    <property type="match status" value="1"/>
</dbReference>
<feature type="domain" description="FecR protein" evidence="2">
    <location>
        <begin position="72"/>
        <end position="149"/>
    </location>
</feature>
<dbReference type="EMBL" id="MEVI01000003">
    <property type="protein sequence ID" value="OGC55123.1"/>
    <property type="molecule type" value="Genomic_DNA"/>
</dbReference>
<sequence length="389" mass="44774">MKKRFGLFKFLILLTIVIGLIAGIYYLLANLKTEGFTLYKEMGDVYYKGESLDYEKLEWDDIDLPDNTFVKTEEGLAHVVFPDSSMMSIDANTEVKVSSKGKTVEIFQSAGNTWHRVRSSVKGRQYNIETPTALATVRGTKFAVEVDKDPDTPSRIYVTEATLEVGQVSFEDGEKVWKNKTQINPGKEVKVPYFEKRPGLDVSDTPDEKKNSKWFRRNEIIDKDFDKKPLRSFIKTIREDEELLRENLIFLQDFRNKVEDSVLGAKSSEELLDSIFTLQNLKVIDDRVCKTFGGEKDYSSELKRLSDLSTIKNEQYEYFLKLLAVIKDMCEDGEITDDERFRFVKFISMEESVRNLNPDVLGIKESSPSVLEETTESISPNRIFKSPIR</sequence>
<evidence type="ECO:0000259" key="2">
    <source>
        <dbReference type="Pfam" id="PF04773"/>
    </source>
</evidence>
<dbReference type="AlphaFoldDB" id="A0A1F4VEK0"/>
<protein>
    <recommendedName>
        <fullName evidence="2">FecR protein domain-containing protein</fullName>
    </recommendedName>
</protein>
<organism evidence="3 4">
    <name type="scientific">candidate division WWE3 bacterium RIFCSPLOWO2_01_FULL_41_18</name>
    <dbReference type="NCBI Taxonomy" id="1802625"/>
    <lineage>
        <taxon>Bacteria</taxon>
        <taxon>Katanobacteria</taxon>
    </lineage>
</organism>
<proteinExistence type="predicted"/>
<evidence type="ECO:0000313" key="4">
    <source>
        <dbReference type="Proteomes" id="UP000176504"/>
    </source>
</evidence>
<accession>A0A1F4VEK0</accession>
<dbReference type="Pfam" id="PF04773">
    <property type="entry name" value="FecR"/>
    <property type="match status" value="1"/>
</dbReference>
<dbReference type="PANTHER" id="PTHR38731">
    <property type="entry name" value="LIPL45-RELATED LIPOPROTEIN-RELATED"/>
    <property type="match status" value="1"/>
</dbReference>
<feature type="transmembrane region" description="Helical" evidence="1">
    <location>
        <begin position="7"/>
        <end position="28"/>
    </location>
</feature>
<gene>
    <name evidence="3" type="ORF">A3A78_04055</name>
</gene>
<comment type="caution">
    <text evidence="3">The sequence shown here is derived from an EMBL/GenBank/DDBJ whole genome shotgun (WGS) entry which is preliminary data.</text>
</comment>
<name>A0A1F4VEK0_UNCKA</name>
<evidence type="ECO:0000313" key="3">
    <source>
        <dbReference type="EMBL" id="OGC55123.1"/>
    </source>
</evidence>
<evidence type="ECO:0000256" key="1">
    <source>
        <dbReference type="SAM" id="Phobius"/>
    </source>
</evidence>
<keyword evidence="1" id="KW-0472">Membrane</keyword>
<dbReference type="Proteomes" id="UP000176504">
    <property type="component" value="Unassembled WGS sequence"/>
</dbReference>
<dbReference type="InterPro" id="IPR006860">
    <property type="entry name" value="FecR"/>
</dbReference>
<reference evidence="3 4" key="1">
    <citation type="journal article" date="2016" name="Nat. Commun.">
        <title>Thousands of microbial genomes shed light on interconnected biogeochemical processes in an aquifer system.</title>
        <authorList>
            <person name="Anantharaman K."/>
            <person name="Brown C.T."/>
            <person name="Hug L.A."/>
            <person name="Sharon I."/>
            <person name="Castelle C.J."/>
            <person name="Probst A.J."/>
            <person name="Thomas B.C."/>
            <person name="Singh A."/>
            <person name="Wilkins M.J."/>
            <person name="Karaoz U."/>
            <person name="Brodie E.L."/>
            <person name="Williams K.H."/>
            <person name="Hubbard S.S."/>
            <person name="Banfield J.F."/>
        </authorList>
    </citation>
    <scope>NUCLEOTIDE SEQUENCE [LARGE SCALE GENOMIC DNA]</scope>
</reference>
<keyword evidence="1" id="KW-0812">Transmembrane</keyword>
<keyword evidence="1" id="KW-1133">Transmembrane helix</keyword>